<organism evidence="2 3">
    <name type="scientific">Candidatus Ornithobacterium hominis</name>
    <dbReference type="NCBI Taxonomy" id="2497989"/>
    <lineage>
        <taxon>Bacteria</taxon>
        <taxon>Pseudomonadati</taxon>
        <taxon>Bacteroidota</taxon>
        <taxon>Flavobacteriia</taxon>
        <taxon>Flavobacteriales</taxon>
        <taxon>Weeksellaceae</taxon>
        <taxon>Ornithobacterium</taxon>
    </lineage>
</organism>
<feature type="transmembrane region" description="Helical" evidence="1">
    <location>
        <begin position="51"/>
        <end position="84"/>
    </location>
</feature>
<dbReference type="RefSeq" id="WP_133298024.1">
    <property type="nucleotide sequence ID" value="NZ_UNSC01000007.1"/>
</dbReference>
<reference evidence="2 3" key="1">
    <citation type="submission" date="2018-09" db="EMBL/GenBank/DDBJ databases">
        <authorList>
            <consortium name="Pathogen Informatics"/>
        </authorList>
    </citation>
    <scope>NUCLEOTIDE SEQUENCE [LARGE SCALE GENOMIC DNA]</scope>
    <source>
        <strain evidence="2 3">OH-22767</strain>
    </source>
</reference>
<feature type="transmembrane region" description="Helical" evidence="1">
    <location>
        <begin position="148"/>
        <end position="166"/>
    </location>
</feature>
<protein>
    <submittedName>
        <fullName evidence="2">Rod shape-determining protein MreD</fullName>
    </submittedName>
</protein>
<keyword evidence="1" id="KW-0812">Transmembrane</keyword>
<keyword evidence="1" id="KW-0472">Membrane</keyword>
<keyword evidence="1" id="KW-1133">Transmembrane helix</keyword>
<dbReference type="Proteomes" id="UP000262142">
    <property type="component" value="Unassembled WGS sequence"/>
</dbReference>
<accession>A0A383U287</accession>
<evidence type="ECO:0000256" key="1">
    <source>
        <dbReference type="SAM" id="Phobius"/>
    </source>
</evidence>
<feature type="transmembrane region" description="Helical" evidence="1">
    <location>
        <begin position="105"/>
        <end position="128"/>
    </location>
</feature>
<dbReference type="AlphaFoldDB" id="A0A383U287"/>
<feature type="transmembrane region" description="Helical" evidence="1">
    <location>
        <begin position="12"/>
        <end position="31"/>
    </location>
</feature>
<keyword evidence="3" id="KW-1185">Reference proteome</keyword>
<evidence type="ECO:0000313" key="2">
    <source>
        <dbReference type="EMBL" id="SZD73994.1"/>
    </source>
</evidence>
<dbReference type="EMBL" id="UNSC01000007">
    <property type="protein sequence ID" value="SZD73994.1"/>
    <property type="molecule type" value="Genomic_DNA"/>
</dbReference>
<proteinExistence type="predicted"/>
<gene>
    <name evidence="2" type="ORF">SAMEA104719789_01449</name>
</gene>
<name>A0A383U287_9FLAO</name>
<dbReference type="OrthoDB" id="1132160at2"/>
<evidence type="ECO:0000313" key="3">
    <source>
        <dbReference type="Proteomes" id="UP000262142"/>
    </source>
</evidence>
<sequence>MQQTRIFDILRLLIFASLQVFIFNNINFYGYADPYVYILFILLLPFSRNKYLVLTYAFFLGLYIDFFENTGGLNAFACVLIAFLRQPLVKLLLSKSTQIEDELSLSQLSFFQWGIYLALLIFSHHILIDWLQTMSLSQWQTIIERSSLGAVLTLIICFLYLAIFPFRKKQEL</sequence>